<evidence type="ECO:0000256" key="1">
    <source>
        <dbReference type="ARBA" id="ARBA00004123"/>
    </source>
</evidence>
<feature type="region of interest" description="Disordered" evidence="4">
    <location>
        <begin position="291"/>
        <end position="346"/>
    </location>
</feature>
<evidence type="ECO:0000259" key="5">
    <source>
        <dbReference type="PROSITE" id="PS00036"/>
    </source>
</evidence>
<sequence>MLGGNDTLVAPSSRISRILVPVARVKYETNTRSINEQPVPCLNLKGGVETGLNPNVRTPEQRKRVRVFKKARGKCVQMEAQLALLKIGGWKLTLKVGPDDNLQHPFGKRYKVHEKILNFQLTIKMRDGSGQSLPEAAPSRATSPVSCIPHRASCIVHRASRILVVHYGKPYLASCGEAPTPASSPPPKALPFFNSSPNKRSRTPRYCGNFLINNTSSPFRPSASPLPRFGSSQLVKYPPPHNFCPNFSPKILTTSILQSFDFHLSLHDMGSVVYVSQINSRNGMRMEEVIPQSEPNPEGSSSSSVSTPEPDGEILLQGAVKRQKRKGGRKPIYATSEERKQRNRQAQAAFRERRTEYMKQLETTIKHNEETLQSLQQSHRNAADECLMLRYKNSLLERILLEKGTTPHSWRRIDVQAELRLKSGSPNMLSAKPAGQTISQNSPLSRADSNRQSVNRHKVGETPKLDHSNISQAHREDAHTMSSPQLHPTPTSHISSPSTAKSPGFNLQGGISIPGAGIQTQQQKDTPQLHQLLPPPILPASSSYSSNGNGSNGQHFISATSPNPATPTIAALPNVSSDNGVNMDRTGSDIFVQDESLFNVFDPMLDPDPFGLTASMHFQTPFSYAESHVGP</sequence>
<dbReference type="GO" id="GO:0001228">
    <property type="term" value="F:DNA-binding transcription activator activity, RNA polymerase II-specific"/>
    <property type="evidence" value="ECO:0007669"/>
    <property type="project" value="TreeGrafter"/>
</dbReference>
<dbReference type="PANTHER" id="PTHR40621:SF9">
    <property type="entry name" value="MEAB PROTEIN"/>
    <property type="match status" value="1"/>
</dbReference>
<feature type="compositionally biased region" description="Basic and acidic residues" evidence="4">
    <location>
        <begin position="458"/>
        <end position="479"/>
    </location>
</feature>
<dbReference type="EMBL" id="CP069110">
    <property type="protein sequence ID" value="QSS60275.1"/>
    <property type="molecule type" value="Genomic_DNA"/>
</dbReference>
<dbReference type="OrthoDB" id="2285533at2759"/>
<dbReference type="CDD" id="cd14688">
    <property type="entry name" value="bZIP_YAP"/>
    <property type="match status" value="1"/>
</dbReference>
<reference evidence="6" key="1">
    <citation type="submission" date="2021-01" db="EMBL/GenBank/DDBJ databases">
        <title>Chromosome-level genome assembly of a human fungal pathogen reveals clustering of transcriptionally co-regulated genes.</title>
        <authorList>
            <person name="Voorhies M."/>
            <person name="Cohen S."/>
            <person name="Shea T.P."/>
            <person name="Petrus S."/>
            <person name="Munoz J.F."/>
            <person name="Poplawski S."/>
            <person name="Goldman W.E."/>
            <person name="Michael T."/>
            <person name="Cuomo C.A."/>
            <person name="Sil A."/>
            <person name="Beyhan S."/>
        </authorList>
    </citation>
    <scope>NUCLEOTIDE SEQUENCE</scope>
    <source>
        <strain evidence="6">WU24</strain>
    </source>
</reference>
<accession>A0A8A1M3T4</accession>
<dbReference type="Gene3D" id="1.20.5.170">
    <property type="match status" value="1"/>
</dbReference>
<evidence type="ECO:0000256" key="4">
    <source>
        <dbReference type="SAM" id="MobiDB-lite"/>
    </source>
</evidence>
<feature type="region of interest" description="Disordered" evidence="4">
    <location>
        <begin position="424"/>
        <end position="502"/>
    </location>
</feature>
<proteinExistence type="predicted"/>
<feature type="domain" description="BZIP" evidence="5">
    <location>
        <begin position="339"/>
        <end position="353"/>
    </location>
</feature>
<evidence type="ECO:0000256" key="3">
    <source>
        <dbReference type="SAM" id="Coils"/>
    </source>
</evidence>
<feature type="compositionally biased region" description="Low complexity" evidence="4">
    <location>
        <begin position="291"/>
        <end position="309"/>
    </location>
</feature>
<comment type="subcellular location">
    <subcellularLocation>
        <location evidence="1">Nucleus</location>
    </subcellularLocation>
</comment>
<dbReference type="SMART" id="SM00338">
    <property type="entry name" value="BRLZ"/>
    <property type="match status" value="1"/>
</dbReference>
<evidence type="ECO:0000313" key="7">
    <source>
        <dbReference type="Proteomes" id="UP000663671"/>
    </source>
</evidence>
<feature type="compositionally biased region" description="Low complexity" evidence="4">
    <location>
        <begin position="543"/>
        <end position="553"/>
    </location>
</feature>
<feature type="compositionally biased region" description="Low complexity" evidence="4">
    <location>
        <begin position="488"/>
        <end position="499"/>
    </location>
</feature>
<keyword evidence="2" id="KW-0539">Nucleus</keyword>
<dbReference type="PROSITE" id="PS00036">
    <property type="entry name" value="BZIP_BASIC"/>
    <property type="match status" value="1"/>
</dbReference>
<feature type="coiled-coil region" evidence="3">
    <location>
        <begin position="358"/>
        <end position="385"/>
    </location>
</feature>
<evidence type="ECO:0000256" key="2">
    <source>
        <dbReference type="ARBA" id="ARBA00023242"/>
    </source>
</evidence>
<feature type="region of interest" description="Disordered" evidence="4">
    <location>
        <begin position="543"/>
        <end position="569"/>
    </location>
</feature>
<protein>
    <submittedName>
        <fullName evidence="6">MeaB protein</fullName>
    </submittedName>
</protein>
<dbReference type="GO" id="GO:0090575">
    <property type="term" value="C:RNA polymerase II transcription regulator complex"/>
    <property type="evidence" value="ECO:0007669"/>
    <property type="project" value="TreeGrafter"/>
</dbReference>
<dbReference type="GO" id="GO:0000976">
    <property type="term" value="F:transcription cis-regulatory region binding"/>
    <property type="evidence" value="ECO:0007669"/>
    <property type="project" value="InterPro"/>
</dbReference>
<dbReference type="Proteomes" id="UP000663671">
    <property type="component" value="Chromosome 4"/>
</dbReference>
<dbReference type="InterPro" id="IPR046347">
    <property type="entry name" value="bZIP_sf"/>
</dbReference>
<dbReference type="SUPFAM" id="SSF57959">
    <property type="entry name" value="Leucine zipper domain"/>
    <property type="match status" value="1"/>
</dbReference>
<keyword evidence="3" id="KW-0175">Coiled coil</keyword>
<organism evidence="6 7">
    <name type="scientific">Ajellomyces capsulatus</name>
    <name type="common">Darling's disease fungus</name>
    <name type="synonym">Histoplasma capsulatum</name>
    <dbReference type="NCBI Taxonomy" id="5037"/>
    <lineage>
        <taxon>Eukaryota</taxon>
        <taxon>Fungi</taxon>
        <taxon>Dikarya</taxon>
        <taxon>Ascomycota</taxon>
        <taxon>Pezizomycotina</taxon>
        <taxon>Eurotiomycetes</taxon>
        <taxon>Eurotiomycetidae</taxon>
        <taxon>Onygenales</taxon>
        <taxon>Ajellomycetaceae</taxon>
        <taxon>Histoplasma</taxon>
    </lineage>
</organism>
<dbReference type="InterPro" id="IPR050936">
    <property type="entry name" value="AP-1-like"/>
</dbReference>
<feature type="compositionally biased region" description="Polar residues" evidence="4">
    <location>
        <begin position="554"/>
        <end position="563"/>
    </location>
</feature>
<dbReference type="AlphaFoldDB" id="A0A8A1M3T4"/>
<gene>
    <name evidence="6" type="primary">MEA1</name>
    <name evidence="6" type="ORF">I7I51_05072</name>
</gene>
<evidence type="ECO:0000313" key="6">
    <source>
        <dbReference type="EMBL" id="QSS60275.1"/>
    </source>
</evidence>
<name>A0A8A1M3T4_AJECA</name>
<dbReference type="InterPro" id="IPR004827">
    <property type="entry name" value="bZIP"/>
</dbReference>
<dbReference type="PANTHER" id="PTHR40621">
    <property type="entry name" value="TRANSCRIPTION FACTOR KAPC-RELATED"/>
    <property type="match status" value="1"/>
</dbReference>
<dbReference type="VEuPathDB" id="FungiDB:I7I51_05072"/>